<dbReference type="EMBL" id="WYET01000001">
    <property type="protein sequence ID" value="NVN17482.1"/>
    <property type="molecule type" value="Genomic_DNA"/>
</dbReference>
<gene>
    <name evidence="1" type="ORF">GUA46_03935</name>
</gene>
<evidence type="ECO:0000313" key="2">
    <source>
        <dbReference type="Proteomes" id="UP000558089"/>
    </source>
</evidence>
<sequence>MDYEKEKRFNDSIKHINGGFHGIVKTLVGYNLLSNVKKVEEQLLKGDEFTFNIDDLRFPGGLQQFIESLVINILEPHYSNFDPFNGSISIFGGGTPLEKSLEFVENLQLEDDEKEKIKKVLLKNKYKDSAFYQLVDIYDDYIGHVMFNVNNYLTDFSIEIDYRKKKFRQLLERLETAIENNKDLDKNAPKHLTSYVALVNPKFIELKRVLLKEFKEYIPKEEPINLGQSKQILLADLIDGDQNLDLYYRFEKKLVVRFFINKETDQWLETPKLFVRFYCFCESKGMFKQRHKEKRSGINILRKIYSFDGGRSLDYPNKRKLEKNLAADYFFLDV</sequence>
<evidence type="ECO:0000313" key="1">
    <source>
        <dbReference type="EMBL" id="NVN17482.1"/>
    </source>
</evidence>
<dbReference type="RefSeq" id="WP_176619377.1">
    <property type="nucleotide sequence ID" value="NZ_WYET01000001.1"/>
</dbReference>
<name>A0A850NG98_9FLAO</name>
<dbReference type="AlphaFoldDB" id="A0A850NG98"/>
<protein>
    <submittedName>
        <fullName evidence="1">Uncharacterized protein</fullName>
    </submittedName>
</protein>
<reference evidence="1 2" key="1">
    <citation type="submission" date="2020-01" db="EMBL/GenBank/DDBJ databases">
        <title>Draft Genome Analysis of Muricauda sp. HICW Isolated from coastal seawater of PR China.</title>
        <authorList>
            <person name="Chen M.-X."/>
        </authorList>
    </citation>
    <scope>NUCLEOTIDE SEQUENCE [LARGE SCALE GENOMIC DNA]</scope>
    <source>
        <strain evidence="1 2">HICW</strain>
    </source>
</reference>
<dbReference type="Proteomes" id="UP000558089">
    <property type="component" value="Unassembled WGS sequence"/>
</dbReference>
<keyword evidence="2" id="KW-1185">Reference proteome</keyword>
<proteinExistence type="predicted"/>
<organism evidence="1 2">
    <name type="scientific">Flagellimonas chongwuensis</name>
    <dbReference type="NCBI Taxonomy" id="2697365"/>
    <lineage>
        <taxon>Bacteria</taxon>
        <taxon>Pseudomonadati</taxon>
        <taxon>Bacteroidota</taxon>
        <taxon>Flavobacteriia</taxon>
        <taxon>Flavobacteriales</taxon>
        <taxon>Flavobacteriaceae</taxon>
        <taxon>Flagellimonas</taxon>
    </lineage>
</organism>
<comment type="caution">
    <text evidence="1">The sequence shown here is derived from an EMBL/GenBank/DDBJ whole genome shotgun (WGS) entry which is preliminary data.</text>
</comment>
<accession>A0A850NG98</accession>